<accession>A0A838A889</accession>
<feature type="domain" description="DNA primase/polymerase bifunctional N-terminal" evidence="1">
    <location>
        <begin position="12"/>
        <end position="189"/>
    </location>
</feature>
<dbReference type="RefSeq" id="WP_180891493.1">
    <property type="nucleotide sequence ID" value="NZ_JACCKD010000001.1"/>
</dbReference>
<evidence type="ECO:0000313" key="3">
    <source>
        <dbReference type="Proteomes" id="UP000582974"/>
    </source>
</evidence>
<reference evidence="2 3" key="1">
    <citation type="submission" date="2020-07" db="EMBL/GenBank/DDBJ databases">
        <title>Genome of Haloechinothrix sp.</title>
        <authorList>
            <person name="Tang S.-K."/>
            <person name="Yang L."/>
            <person name="Zhu W.-Y."/>
        </authorList>
    </citation>
    <scope>NUCLEOTIDE SEQUENCE [LARGE SCALE GENOMIC DNA]</scope>
    <source>
        <strain evidence="2 3">YIM 98757</strain>
    </source>
</reference>
<dbReference type="Proteomes" id="UP000582974">
    <property type="component" value="Unassembled WGS sequence"/>
</dbReference>
<keyword evidence="3" id="KW-1185">Reference proteome</keyword>
<dbReference type="InterPro" id="IPR015330">
    <property type="entry name" value="DNA_primase/pol_bifunc_N"/>
</dbReference>
<dbReference type="EMBL" id="JACCKD010000001">
    <property type="protein sequence ID" value="MBA0124661.1"/>
    <property type="molecule type" value="Genomic_DNA"/>
</dbReference>
<dbReference type="AlphaFoldDB" id="A0A838A889"/>
<gene>
    <name evidence="2" type="ORF">H0B56_03810</name>
</gene>
<dbReference type="SMART" id="SM00943">
    <property type="entry name" value="Prim-Pol"/>
    <property type="match status" value="1"/>
</dbReference>
<organism evidence="2 3">
    <name type="scientific">Haloechinothrix aidingensis</name>
    <dbReference type="NCBI Taxonomy" id="2752311"/>
    <lineage>
        <taxon>Bacteria</taxon>
        <taxon>Bacillati</taxon>
        <taxon>Actinomycetota</taxon>
        <taxon>Actinomycetes</taxon>
        <taxon>Pseudonocardiales</taxon>
        <taxon>Pseudonocardiaceae</taxon>
        <taxon>Haloechinothrix</taxon>
    </lineage>
</organism>
<name>A0A838A889_9PSEU</name>
<dbReference type="CDD" id="cd04859">
    <property type="entry name" value="Prim_Pol"/>
    <property type="match status" value="1"/>
</dbReference>
<dbReference type="Pfam" id="PF09250">
    <property type="entry name" value="Prim-Pol"/>
    <property type="match status" value="1"/>
</dbReference>
<evidence type="ECO:0000313" key="2">
    <source>
        <dbReference type="EMBL" id="MBA0124661.1"/>
    </source>
</evidence>
<protein>
    <submittedName>
        <fullName evidence="2">Bifunctional DNA primase/polymerase</fullName>
    </submittedName>
</protein>
<sequence length="308" mass="33051">MDATTTALREWALYLAAMGWPVFPLRPGERAPALHGRRRCPGTGPCVEGHQGWEQRATVDPDRIQQAWAHTPYNIGIAAGPSNLVVLDLDTAAKTGRDAPDGTDTLAALCRARGVELPQTYTVTTPHGGTHRYFTAPPGVVLRNTSGSLAQHIDTRAHGGYVVAPGSLLPEGGYELHDDRDPVELPAWLVQALLEKPAQATSARAEIPPERRDSYTTAALRNELDRVQRAARGQHNAILSRAAYALGQLVGAGLIDRDAAARDLTEAAGHMARSDCDCTTREITRVIHAGLDAGTHRPRTARPSTEAA</sequence>
<dbReference type="Gene3D" id="3.30.2250.10">
    <property type="entry name" value="Bifunctional DNA primase/polymerase domain"/>
    <property type="match status" value="1"/>
</dbReference>
<proteinExistence type="predicted"/>
<evidence type="ECO:0000259" key="1">
    <source>
        <dbReference type="SMART" id="SM00943"/>
    </source>
</evidence>
<comment type="caution">
    <text evidence="2">The sequence shown here is derived from an EMBL/GenBank/DDBJ whole genome shotgun (WGS) entry which is preliminary data.</text>
</comment>
<dbReference type="SUPFAM" id="SSF56747">
    <property type="entry name" value="Prim-pol domain"/>
    <property type="match status" value="1"/>
</dbReference>